<keyword evidence="2" id="KW-1185">Reference proteome</keyword>
<dbReference type="Proteomes" id="UP000215914">
    <property type="component" value="Unassembled WGS sequence"/>
</dbReference>
<accession>A0A9K3IU76</accession>
<evidence type="ECO:0000313" key="1">
    <source>
        <dbReference type="EMBL" id="KAF5802135.1"/>
    </source>
</evidence>
<dbReference type="AlphaFoldDB" id="A0A9K3IU76"/>
<reference evidence="1" key="1">
    <citation type="journal article" date="2017" name="Nature">
        <title>The sunflower genome provides insights into oil metabolism, flowering and Asterid evolution.</title>
        <authorList>
            <person name="Badouin H."/>
            <person name="Gouzy J."/>
            <person name="Grassa C.J."/>
            <person name="Murat F."/>
            <person name="Staton S.E."/>
            <person name="Cottret L."/>
            <person name="Lelandais-Briere C."/>
            <person name="Owens G.L."/>
            <person name="Carrere S."/>
            <person name="Mayjonade B."/>
            <person name="Legrand L."/>
            <person name="Gill N."/>
            <person name="Kane N.C."/>
            <person name="Bowers J.E."/>
            <person name="Hubner S."/>
            <person name="Bellec A."/>
            <person name="Berard A."/>
            <person name="Berges H."/>
            <person name="Blanchet N."/>
            <person name="Boniface M.C."/>
            <person name="Brunel D."/>
            <person name="Catrice O."/>
            <person name="Chaidir N."/>
            <person name="Claudel C."/>
            <person name="Donnadieu C."/>
            <person name="Faraut T."/>
            <person name="Fievet G."/>
            <person name="Helmstetter N."/>
            <person name="King M."/>
            <person name="Knapp S.J."/>
            <person name="Lai Z."/>
            <person name="Le Paslier M.C."/>
            <person name="Lippi Y."/>
            <person name="Lorenzon L."/>
            <person name="Mandel J.R."/>
            <person name="Marage G."/>
            <person name="Marchand G."/>
            <person name="Marquand E."/>
            <person name="Bret-Mestries E."/>
            <person name="Morien E."/>
            <person name="Nambeesan S."/>
            <person name="Nguyen T."/>
            <person name="Pegot-Espagnet P."/>
            <person name="Pouilly N."/>
            <person name="Raftis F."/>
            <person name="Sallet E."/>
            <person name="Schiex T."/>
            <person name="Thomas J."/>
            <person name="Vandecasteele C."/>
            <person name="Vares D."/>
            <person name="Vear F."/>
            <person name="Vautrin S."/>
            <person name="Crespi M."/>
            <person name="Mangin B."/>
            <person name="Burke J.M."/>
            <person name="Salse J."/>
            <person name="Munos S."/>
            <person name="Vincourt P."/>
            <person name="Rieseberg L.H."/>
            <person name="Langlade N.B."/>
        </authorList>
    </citation>
    <scope>NUCLEOTIDE SEQUENCE</scope>
    <source>
        <tissue evidence="1">Leaves</tissue>
    </source>
</reference>
<proteinExistence type="predicted"/>
<gene>
    <name evidence="1" type="ORF">HanXRQr2_Chr06g0256051</name>
</gene>
<reference evidence="1" key="2">
    <citation type="submission" date="2020-06" db="EMBL/GenBank/DDBJ databases">
        <title>Helianthus annuus Genome sequencing and assembly Release 2.</title>
        <authorList>
            <person name="Gouzy J."/>
            <person name="Langlade N."/>
            <person name="Munos S."/>
        </authorList>
    </citation>
    <scope>NUCLEOTIDE SEQUENCE</scope>
    <source>
        <tissue evidence="1">Leaves</tissue>
    </source>
</reference>
<name>A0A9K3IU76_HELAN</name>
<evidence type="ECO:0000313" key="2">
    <source>
        <dbReference type="Proteomes" id="UP000215914"/>
    </source>
</evidence>
<organism evidence="1 2">
    <name type="scientific">Helianthus annuus</name>
    <name type="common">Common sunflower</name>
    <dbReference type="NCBI Taxonomy" id="4232"/>
    <lineage>
        <taxon>Eukaryota</taxon>
        <taxon>Viridiplantae</taxon>
        <taxon>Streptophyta</taxon>
        <taxon>Embryophyta</taxon>
        <taxon>Tracheophyta</taxon>
        <taxon>Spermatophyta</taxon>
        <taxon>Magnoliopsida</taxon>
        <taxon>eudicotyledons</taxon>
        <taxon>Gunneridae</taxon>
        <taxon>Pentapetalae</taxon>
        <taxon>asterids</taxon>
        <taxon>campanulids</taxon>
        <taxon>Asterales</taxon>
        <taxon>Asteraceae</taxon>
        <taxon>Asteroideae</taxon>
        <taxon>Heliantheae alliance</taxon>
        <taxon>Heliantheae</taxon>
        <taxon>Helianthus</taxon>
    </lineage>
</organism>
<comment type="caution">
    <text evidence="1">The sequence shown here is derived from an EMBL/GenBank/DDBJ whole genome shotgun (WGS) entry which is preliminary data.</text>
</comment>
<dbReference type="EMBL" id="MNCJ02000321">
    <property type="protein sequence ID" value="KAF5802135.1"/>
    <property type="molecule type" value="Genomic_DNA"/>
</dbReference>
<dbReference type="Gramene" id="mRNA:HanXRQr2_Chr06g0256051">
    <property type="protein sequence ID" value="mRNA:HanXRQr2_Chr06g0256051"/>
    <property type="gene ID" value="HanXRQr2_Chr06g0256051"/>
</dbReference>
<protein>
    <submittedName>
        <fullName evidence="1">Uncharacterized protein</fullName>
    </submittedName>
</protein>
<sequence length="147" mass="15839">MSNRNSGQQLPQLIIVPYRQQNMSRCYPVLLVIPSCISRQFQHLCKVFQDGGEVNRSTGTDTLCIPAVFEVTADSADGKLETGFDGAGDGLLPWTASFATSSTLLSFSGGFHLGFCFVCVSVCGNGFWCGEDLGGLEWVVLGCWIEG</sequence>